<evidence type="ECO:0000256" key="2">
    <source>
        <dbReference type="ARBA" id="ARBA00022737"/>
    </source>
</evidence>
<keyword evidence="5" id="KW-0804">Transcription</keyword>
<dbReference type="OrthoDB" id="2143914at2759"/>
<dbReference type="GO" id="GO:0003700">
    <property type="term" value="F:DNA-binding transcription factor activity"/>
    <property type="evidence" value="ECO:0007669"/>
    <property type="project" value="UniProtKB-ARBA"/>
</dbReference>
<reference evidence="10" key="1">
    <citation type="submission" date="2020-07" db="EMBL/GenBank/DDBJ databases">
        <title>Genome sequence and genetic diversity analysis of an under-domesticated orphan crop, white fonio (Digitaria exilis).</title>
        <authorList>
            <person name="Bennetzen J.L."/>
            <person name="Chen S."/>
            <person name="Ma X."/>
            <person name="Wang X."/>
            <person name="Yssel A.E.J."/>
            <person name="Chaluvadi S.R."/>
            <person name="Johnson M."/>
            <person name="Gangashetty P."/>
            <person name="Hamidou F."/>
            <person name="Sanogo M.D."/>
            <person name="Zwaenepoel A."/>
            <person name="Wallace J."/>
            <person name="Van De Peer Y."/>
            <person name="Van Deynze A."/>
        </authorList>
    </citation>
    <scope>NUCLEOTIDE SEQUENCE</scope>
    <source>
        <tissue evidence="10">Leaves</tissue>
    </source>
</reference>
<comment type="subcellular location">
    <subcellularLocation>
        <location evidence="1">Nucleus</location>
    </subcellularLocation>
</comment>
<organism evidence="10 11">
    <name type="scientific">Digitaria exilis</name>
    <dbReference type="NCBI Taxonomy" id="1010633"/>
    <lineage>
        <taxon>Eukaryota</taxon>
        <taxon>Viridiplantae</taxon>
        <taxon>Streptophyta</taxon>
        <taxon>Embryophyta</taxon>
        <taxon>Tracheophyta</taxon>
        <taxon>Spermatophyta</taxon>
        <taxon>Magnoliopsida</taxon>
        <taxon>Liliopsida</taxon>
        <taxon>Poales</taxon>
        <taxon>Poaceae</taxon>
        <taxon>PACMAD clade</taxon>
        <taxon>Panicoideae</taxon>
        <taxon>Panicodae</taxon>
        <taxon>Paniceae</taxon>
        <taxon>Anthephorinae</taxon>
        <taxon>Digitaria</taxon>
    </lineage>
</organism>
<accession>A0A835ASU4</accession>
<feature type="compositionally biased region" description="Low complexity" evidence="7">
    <location>
        <begin position="272"/>
        <end position="281"/>
    </location>
</feature>
<dbReference type="GO" id="GO:0005634">
    <property type="term" value="C:nucleus"/>
    <property type="evidence" value="ECO:0007669"/>
    <property type="project" value="UniProtKB-SubCell"/>
</dbReference>
<dbReference type="Pfam" id="PF00249">
    <property type="entry name" value="Myb_DNA-binding"/>
    <property type="match status" value="1"/>
</dbReference>
<evidence type="ECO:0000256" key="5">
    <source>
        <dbReference type="ARBA" id="ARBA00023163"/>
    </source>
</evidence>
<keyword evidence="11" id="KW-1185">Reference proteome</keyword>
<dbReference type="InterPro" id="IPR001005">
    <property type="entry name" value="SANT/Myb"/>
</dbReference>
<dbReference type="AlphaFoldDB" id="A0A835ASU4"/>
<dbReference type="EMBL" id="JACEFO010002221">
    <property type="protein sequence ID" value="KAF8672283.1"/>
    <property type="molecule type" value="Genomic_DNA"/>
</dbReference>
<evidence type="ECO:0000313" key="11">
    <source>
        <dbReference type="Proteomes" id="UP000636709"/>
    </source>
</evidence>
<keyword evidence="4" id="KW-0238">DNA-binding</keyword>
<evidence type="ECO:0000256" key="6">
    <source>
        <dbReference type="ARBA" id="ARBA00023242"/>
    </source>
</evidence>
<dbReference type="PROSITE" id="PS51294">
    <property type="entry name" value="HTH_MYB"/>
    <property type="match status" value="1"/>
</dbReference>
<evidence type="ECO:0000256" key="4">
    <source>
        <dbReference type="ARBA" id="ARBA00023125"/>
    </source>
</evidence>
<dbReference type="InterPro" id="IPR015495">
    <property type="entry name" value="Myb_TF_plants"/>
</dbReference>
<gene>
    <name evidence="10" type="ORF">HU200_049481</name>
</gene>
<feature type="compositionally biased region" description="Polar residues" evidence="7">
    <location>
        <begin position="42"/>
        <end position="57"/>
    </location>
</feature>
<evidence type="ECO:0000259" key="8">
    <source>
        <dbReference type="PROSITE" id="PS50090"/>
    </source>
</evidence>
<dbReference type="Proteomes" id="UP000636709">
    <property type="component" value="Unassembled WGS sequence"/>
</dbReference>
<proteinExistence type="predicted"/>
<dbReference type="SUPFAM" id="SSF46689">
    <property type="entry name" value="Homeodomain-like"/>
    <property type="match status" value="1"/>
</dbReference>
<evidence type="ECO:0000256" key="3">
    <source>
        <dbReference type="ARBA" id="ARBA00023015"/>
    </source>
</evidence>
<evidence type="ECO:0000313" key="10">
    <source>
        <dbReference type="EMBL" id="KAF8672283.1"/>
    </source>
</evidence>
<feature type="compositionally biased region" description="Polar residues" evidence="7">
    <location>
        <begin position="282"/>
        <end position="291"/>
    </location>
</feature>
<feature type="domain" description="Myb-like" evidence="8">
    <location>
        <begin position="84"/>
        <end position="136"/>
    </location>
</feature>
<evidence type="ECO:0000259" key="9">
    <source>
        <dbReference type="PROSITE" id="PS51294"/>
    </source>
</evidence>
<dbReference type="InterPro" id="IPR017930">
    <property type="entry name" value="Myb_dom"/>
</dbReference>
<keyword evidence="2" id="KW-0677">Repeat</keyword>
<keyword evidence="3" id="KW-0805">Transcription regulation</keyword>
<evidence type="ECO:0000256" key="1">
    <source>
        <dbReference type="ARBA" id="ARBA00004123"/>
    </source>
</evidence>
<feature type="region of interest" description="Disordered" evidence="7">
    <location>
        <begin position="1"/>
        <end position="64"/>
    </location>
</feature>
<feature type="region of interest" description="Disordered" evidence="7">
    <location>
        <begin position="251"/>
        <end position="306"/>
    </location>
</feature>
<protein>
    <submittedName>
        <fullName evidence="10">Uncharacterized protein</fullName>
    </submittedName>
</protein>
<dbReference type="PROSITE" id="PS50090">
    <property type="entry name" value="MYB_LIKE"/>
    <property type="match status" value="1"/>
</dbReference>
<evidence type="ECO:0000256" key="7">
    <source>
        <dbReference type="SAM" id="MobiDB-lite"/>
    </source>
</evidence>
<dbReference type="InterPro" id="IPR009057">
    <property type="entry name" value="Homeodomain-like_sf"/>
</dbReference>
<dbReference type="PANTHER" id="PTHR10641:SF1412">
    <property type="entry name" value="PROTEIN MYB4, PUTATIVE, EXPRESSED-RELATED"/>
    <property type="match status" value="1"/>
</dbReference>
<dbReference type="GO" id="GO:0000976">
    <property type="term" value="F:transcription cis-regulatory region binding"/>
    <property type="evidence" value="ECO:0007669"/>
    <property type="project" value="UniProtKB-ARBA"/>
</dbReference>
<dbReference type="PANTHER" id="PTHR10641">
    <property type="entry name" value="MYB FAMILY TRANSCRIPTION FACTOR"/>
    <property type="match status" value="1"/>
</dbReference>
<sequence>MAQRLQILRFPPPPAFSSSSPSHKYPTPGTARPRHPCLARRSTLSTDPTRTPSNQHPILSLSGRGPLLPPLGSIDMGRAPCCEKEGLRRGAWSPEEDQRLAAYIQQHGHPNWRALPRQAGLLRCGKSCRLRWINYLRPDIKRGNFSADEEALIVRLHAELGNSRLETITYPPPPQAREDKSPEIPSRLASRAVPYENPGQCCGNIAIRFTTCAAQTAPAHGPHHTHCSAHLPGRTDNEIKNVWHTHIKKRLEAADPESNARAKQQKQRKGKPAAAKKATAAVDSSSEQQTFTTASPGLSSSVSSGVTTATESTAAVSSGDDASLHQLGTGATKAEMEMESFSSAEFPPIDESFWSSPDVMDMGLGAMGEELVGLAGPPSSSTRDEDMEFWLKMLLEAGDMRDLSVL</sequence>
<feature type="compositionally biased region" description="Low complexity" evidence="7">
    <location>
        <begin position="292"/>
        <end position="306"/>
    </location>
</feature>
<dbReference type="CDD" id="cd00167">
    <property type="entry name" value="SANT"/>
    <property type="match status" value="1"/>
</dbReference>
<keyword evidence="6" id="KW-0539">Nucleus</keyword>
<name>A0A835ASU4_9POAL</name>
<dbReference type="GO" id="GO:1901141">
    <property type="term" value="P:regulation of lignin biosynthetic process"/>
    <property type="evidence" value="ECO:0007669"/>
    <property type="project" value="UniProtKB-ARBA"/>
</dbReference>
<dbReference type="Gene3D" id="1.10.10.60">
    <property type="entry name" value="Homeodomain-like"/>
    <property type="match status" value="2"/>
</dbReference>
<dbReference type="SMART" id="SM00717">
    <property type="entry name" value="SANT"/>
    <property type="match status" value="2"/>
</dbReference>
<dbReference type="FunFam" id="1.10.10.60:FF:000001">
    <property type="entry name" value="MYB-related transcription factor"/>
    <property type="match status" value="1"/>
</dbReference>
<feature type="domain" description="HTH myb-type" evidence="9">
    <location>
        <begin position="84"/>
        <end position="140"/>
    </location>
</feature>
<comment type="caution">
    <text evidence="10">The sequence shown here is derived from an EMBL/GenBank/DDBJ whole genome shotgun (WGS) entry which is preliminary data.</text>
</comment>